<dbReference type="InterPro" id="IPR021109">
    <property type="entry name" value="Peptidase_aspartic_dom_sf"/>
</dbReference>
<dbReference type="Gene3D" id="2.40.70.10">
    <property type="entry name" value="Acid Proteases"/>
    <property type="match status" value="2"/>
</dbReference>
<dbReference type="PRINTS" id="PR00792">
    <property type="entry name" value="PEPSIN"/>
</dbReference>
<comment type="subcellular location">
    <subcellularLocation>
        <location evidence="1">Cell membrane</location>
        <topology evidence="1">Lipid-anchor</topology>
        <topology evidence="1">GPI-anchor</topology>
    </subcellularLocation>
</comment>
<evidence type="ECO:0000256" key="5">
    <source>
        <dbReference type="ARBA" id="ARBA00022750"/>
    </source>
</evidence>
<dbReference type="PROSITE" id="PS51767">
    <property type="entry name" value="PEPTIDASE_A1"/>
    <property type="match status" value="1"/>
</dbReference>
<dbReference type="AlphaFoldDB" id="A0AAN6IIF8"/>
<evidence type="ECO:0000256" key="1">
    <source>
        <dbReference type="ARBA" id="ARBA00004609"/>
    </source>
</evidence>
<evidence type="ECO:0000256" key="4">
    <source>
        <dbReference type="ARBA" id="ARBA00022729"/>
    </source>
</evidence>
<proteinExistence type="inferred from homology"/>
<dbReference type="InterPro" id="IPR001969">
    <property type="entry name" value="Aspartic_peptidase_AS"/>
</dbReference>
<evidence type="ECO:0000313" key="11">
    <source>
        <dbReference type="Proteomes" id="UP001203852"/>
    </source>
</evidence>
<evidence type="ECO:0000256" key="3">
    <source>
        <dbReference type="ARBA" id="ARBA00022670"/>
    </source>
</evidence>
<dbReference type="CDD" id="cd05474">
    <property type="entry name" value="SAP_like"/>
    <property type="match status" value="1"/>
</dbReference>
<reference evidence="10" key="1">
    <citation type="journal article" date="2022" name="bioRxiv">
        <title>Deciphering the potential niche of two novel black yeast fungi from a biological soil crust based on their genomes, phenotypes, and melanin regulation.</title>
        <authorList>
            <consortium name="DOE Joint Genome Institute"/>
            <person name="Carr E.C."/>
            <person name="Barton Q."/>
            <person name="Grambo S."/>
            <person name="Sullivan M."/>
            <person name="Renfro C.M."/>
            <person name="Kuo A."/>
            <person name="Pangilinan J."/>
            <person name="Lipzen A."/>
            <person name="Keymanesh K."/>
            <person name="Savage E."/>
            <person name="Barry K."/>
            <person name="Grigoriev I.V."/>
            <person name="Riekhof W.R."/>
            <person name="Harris S.S."/>
        </authorList>
    </citation>
    <scope>NUCLEOTIDE SEQUENCE</scope>
    <source>
        <strain evidence="10">JF 03-4F</strain>
    </source>
</reference>
<evidence type="ECO:0000256" key="8">
    <source>
        <dbReference type="RuleBase" id="RU000454"/>
    </source>
</evidence>
<evidence type="ECO:0000259" key="9">
    <source>
        <dbReference type="PROSITE" id="PS51767"/>
    </source>
</evidence>
<keyword evidence="6 8" id="KW-0378">Hydrolase</keyword>
<comment type="similarity">
    <text evidence="2 8">Belongs to the peptidase A1 family.</text>
</comment>
<dbReference type="GO" id="GO:0006508">
    <property type="term" value="P:proteolysis"/>
    <property type="evidence" value="ECO:0007669"/>
    <property type="project" value="UniProtKB-KW"/>
</dbReference>
<evidence type="ECO:0000256" key="2">
    <source>
        <dbReference type="ARBA" id="ARBA00007447"/>
    </source>
</evidence>
<keyword evidence="5 8" id="KW-0064">Aspartyl protease</keyword>
<dbReference type="EMBL" id="MU404351">
    <property type="protein sequence ID" value="KAI1616464.1"/>
    <property type="molecule type" value="Genomic_DNA"/>
</dbReference>
<feature type="active site" evidence="7">
    <location>
        <position position="21"/>
    </location>
</feature>
<name>A0AAN6IIF8_9EURO</name>
<dbReference type="GO" id="GO:0004190">
    <property type="term" value="F:aspartic-type endopeptidase activity"/>
    <property type="evidence" value="ECO:0007669"/>
    <property type="project" value="UniProtKB-KW"/>
</dbReference>
<comment type="caution">
    <text evidence="10">The sequence shown here is derived from an EMBL/GenBank/DDBJ whole genome shotgun (WGS) entry which is preliminary data.</text>
</comment>
<organism evidence="10 11">
    <name type="scientific">Exophiala viscosa</name>
    <dbReference type="NCBI Taxonomy" id="2486360"/>
    <lineage>
        <taxon>Eukaryota</taxon>
        <taxon>Fungi</taxon>
        <taxon>Dikarya</taxon>
        <taxon>Ascomycota</taxon>
        <taxon>Pezizomycotina</taxon>
        <taxon>Eurotiomycetes</taxon>
        <taxon>Chaetothyriomycetidae</taxon>
        <taxon>Chaetothyriales</taxon>
        <taxon>Herpotrichiellaceae</taxon>
        <taxon>Exophiala</taxon>
    </lineage>
</organism>
<dbReference type="SUPFAM" id="SSF50630">
    <property type="entry name" value="Acid proteases"/>
    <property type="match status" value="1"/>
</dbReference>
<dbReference type="InterPro" id="IPR001461">
    <property type="entry name" value="Aspartic_peptidase_A1"/>
</dbReference>
<evidence type="ECO:0000313" key="10">
    <source>
        <dbReference type="EMBL" id="KAI1616464.1"/>
    </source>
</evidence>
<sequence>MGYLISLEIGTPPQKFNLTLDTGSSDLWVPYVDDETCKSQKNGCPGGSFDPTTSSTFANDTSHTNFTALYGDGTKDIGYYFYDTVTLGGTTVKNFTMGLAETTLDGTITNDGQGICGISYRSGEAAEGWSHPTIYEEMVLQGLIDRSAYSLYLNDFQSGEGSILFGGVDSSKYHGDLTVLPLQPDQNGSYNAFWVALTGVSIKDDQGTNSLTADDFTGVYALLDSGTTSTRLPADIWNALVEDLGIVVTSKGYFVPCALADIDSGITFTFGGSSGPTPMVPFSALMYPFVAATSDEGVPLCYFLAGPSVQGLTILGDSFLRSAYVVYDIPNNQVSIASAALNDTATSITAIPTGTSIPRASSTATLLLPYSDAIASASASAITSYAGGSATMSFSALSTALSSEVACASASKTNSGRKASSTDSTSAACTHSISMLSGIASVLIALTASVIF</sequence>
<keyword evidence="3 8" id="KW-0645">Protease</keyword>
<feature type="active site" evidence="7">
    <location>
        <position position="224"/>
    </location>
</feature>
<keyword evidence="11" id="KW-1185">Reference proteome</keyword>
<gene>
    <name evidence="10" type="ORF">EDD36DRAFT_378295</name>
</gene>
<dbReference type="Pfam" id="PF00026">
    <property type="entry name" value="Asp"/>
    <property type="match status" value="1"/>
</dbReference>
<keyword evidence="4" id="KW-0732">Signal</keyword>
<dbReference type="PROSITE" id="PS00141">
    <property type="entry name" value="ASP_PROTEASE"/>
    <property type="match status" value="2"/>
</dbReference>
<dbReference type="PANTHER" id="PTHR47966">
    <property type="entry name" value="BETA-SITE APP-CLEAVING ENZYME, ISOFORM A-RELATED"/>
    <property type="match status" value="1"/>
</dbReference>
<dbReference type="InterPro" id="IPR033121">
    <property type="entry name" value="PEPTIDASE_A1"/>
</dbReference>
<dbReference type="GO" id="GO:0005886">
    <property type="term" value="C:plasma membrane"/>
    <property type="evidence" value="ECO:0007669"/>
    <property type="project" value="UniProtKB-SubCell"/>
</dbReference>
<dbReference type="PANTHER" id="PTHR47966:SF65">
    <property type="entry name" value="ASPARTIC-TYPE ENDOPEPTIDASE"/>
    <property type="match status" value="1"/>
</dbReference>
<dbReference type="InterPro" id="IPR033876">
    <property type="entry name" value="SAP-like"/>
</dbReference>
<feature type="domain" description="Peptidase A1" evidence="9">
    <location>
        <begin position="3"/>
        <end position="337"/>
    </location>
</feature>
<evidence type="ECO:0000256" key="6">
    <source>
        <dbReference type="ARBA" id="ARBA00022801"/>
    </source>
</evidence>
<evidence type="ECO:0000256" key="7">
    <source>
        <dbReference type="PIRSR" id="PIRSR601461-1"/>
    </source>
</evidence>
<protein>
    <submittedName>
        <fullName evidence="10">Aspartic peptidase domain-containing protein</fullName>
    </submittedName>
</protein>
<accession>A0AAN6IIF8</accession>
<dbReference type="Proteomes" id="UP001203852">
    <property type="component" value="Unassembled WGS sequence"/>
</dbReference>